<evidence type="ECO:0008006" key="4">
    <source>
        <dbReference type="Google" id="ProtNLM"/>
    </source>
</evidence>
<protein>
    <recommendedName>
        <fullName evidence="4">Entry exclusion protein 2</fullName>
    </recommendedName>
</protein>
<evidence type="ECO:0000313" key="2">
    <source>
        <dbReference type="EMBL" id="SNV90422.1"/>
    </source>
</evidence>
<dbReference type="EMBL" id="LT906479">
    <property type="protein sequence ID" value="SNV90422.1"/>
    <property type="molecule type" value="Genomic_DNA"/>
</dbReference>
<reference evidence="2 3" key="1">
    <citation type="submission" date="2017-06" db="EMBL/GenBank/DDBJ databases">
        <authorList>
            <consortium name="Pathogen Informatics"/>
        </authorList>
    </citation>
    <scope>NUCLEOTIDE SEQUENCE [LARGE SCALE GENOMIC DNA]</scope>
    <source>
        <strain evidence="2 3">NCTC12148</strain>
    </source>
</reference>
<keyword evidence="1" id="KW-0732">Signal</keyword>
<dbReference type="AlphaFoldDB" id="A0A240B3Y0"/>
<dbReference type="RefSeq" id="WP_061796161.1">
    <property type="nucleotide sequence ID" value="NZ_CABITV010000006.1"/>
</dbReference>
<accession>A0A240B3Y0</accession>
<evidence type="ECO:0000313" key="3">
    <source>
        <dbReference type="Proteomes" id="UP000215134"/>
    </source>
</evidence>
<dbReference type="GeneID" id="75026200"/>
<name>A0A240B3Y0_SERFI</name>
<dbReference type="NCBIfam" id="NF033828">
    <property type="entry name" value="entry_exc2_fam"/>
    <property type="match status" value="1"/>
</dbReference>
<dbReference type="KEGG" id="sfj:SAMEA4384070_1022"/>
<feature type="signal peptide" evidence="1">
    <location>
        <begin position="1"/>
        <end position="22"/>
    </location>
</feature>
<keyword evidence="3" id="KW-1185">Reference proteome</keyword>
<evidence type="ECO:0000256" key="1">
    <source>
        <dbReference type="SAM" id="SignalP"/>
    </source>
</evidence>
<dbReference type="OrthoDB" id="6566247at2"/>
<gene>
    <name evidence="2" type="ORF">SAMEA4384070_01022</name>
</gene>
<dbReference type="STRING" id="1411141.GCA_001590885_01667"/>
<dbReference type="Proteomes" id="UP000215134">
    <property type="component" value="Chromosome 1"/>
</dbReference>
<dbReference type="PROSITE" id="PS51257">
    <property type="entry name" value="PROKAR_LIPOPROTEIN"/>
    <property type="match status" value="1"/>
</dbReference>
<organism evidence="2 3">
    <name type="scientific">Serratia ficaria</name>
    <dbReference type="NCBI Taxonomy" id="61651"/>
    <lineage>
        <taxon>Bacteria</taxon>
        <taxon>Pseudomonadati</taxon>
        <taxon>Pseudomonadota</taxon>
        <taxon>Gammaproteobacteria</taxon>
        <taxon>Enterobacterales</taxon>
        <taxon>Yersiniaceae</taxon>
        <taxon>Serratia</taxon>
    </lineage>
</organism>
<feature type="chain" id="PRO_5011250493" description="Entry exclusion protein 2" evidence="1">
    <location>
        <begin position="23"/>
        <end position="133"/>
    </location>
</feature>
<proteinExistence type="predicted"/>
<sequence>MRILKSAMLLPLLALGACANHAGSAEQHARHYVYQTRDDFDPQFRTDVNSSIKNAIPMFEQFYQLGKKDRAAGVARGEAQKKADYLASPEFQQGMERKSVFINHTYSSTANAKYKQVLSQEAVGAFWDGYEGR</sequence>